<keyword evidence="1" id="KW-0812">Transmembrane</keyword>
<organism evidence="2 3">
    <name type="scientific">Candidatus Aquicultor primus</name>
    <dbReference type="NCBI Taxonomy" id="1797195"/>
    <lineage>
        <taxon>Bacteria</taxon>
        <taxon>Bacillati</taxon>
        <taxon>Actinomycetota</taxon>
        <taxon>Candidatus Aquicultoria</taxon>
        <taxon>Candidatus Aquicultorales</taxon>
        <taxon>Candidatus Aquicultoraceae</taxon>
        <taxon>Candidatus Aquicultor</taxon>
    </lineage>
</organism>
<reference evidence="2 3" key="1">
    <citation type="journal article" date="2016" name="Nat. Commun.">
        <title>Thousands of microbial genomes shed light on interconnected biogeochemical processes in an aquifer system.</title>
        <authorList>
            <person name="Anantharaman K."/>
            <person name="Brown C.T."/>
            <person name="Hug L.A."/>
            <person name="Sharon I."/>
            <person name="Castelle C.J."/>
            <person name="Probst A.J."/>
            <person name="Thomas B.C."/>
            <person name="Singh A."/>
            <person name="Wilkins M.J."/>
            <person name="Karaoz U."/>
            <person name="Brodie E.L."/>
            <person name="Williams K.H."/>
            <person name="Hubbard S.S."/>
            <person name="Banfield J.F."/>
        </authorList>
    </citation>
    <scope>NUCLEOTIDE SEQUENCE [LARGE SCALE GENOMIC DNA]</scope>
</reference>
<dbReference type="AlphaFoldDB" id="A0A1F2UP53"/>
<protein>
    <submittedName>
        <fullName evidence="2">Uncharacterized protein</fullName>
    </submittedName>
</protein>
<dbReference type="EMBL" id="MELI01000034">
    <property type="protein sequence ID" value="OFW34742.1"/>
    <property type="molecule type" value="Genomic_DNA"/>
</dbReference>
<name>A0A1F2UP53_9ACTN</name>
<evidence type="ECO:0000313" key="3">
    <source>
        <dbReference type="Proteomes" id="UP000178086"/>
    </source>
</evidence>
<comment type="caution">
    <text evidence="2">The sequence shown here is derived from an EMBL/GenBank/DDBJ whole genome shotgun (WGS) entry which is preliminary data.</text>
</comment>
<keyword evidence="1" id="KW-0472">Membrane</keyword>
<evidence type="ECO:0000256" key="1">
    <source>
        <dbReference type="SAM" id="Phobius"/>
    </source>
</evidence>
<proteinExistence type="predicted"/>
<feature type="transmembrane region" description="Helical" evidence="1">
    <location>
        <begin position="12"/>
        <end position="34"/>
    </location>
</feature>
<sequence length="120" mass="12974">MNDGFGRLAKVIISLAIIGVLINDVTVVATNYWLADKFARSVAEETAGAYRTSGGKQEVALMAAYRMCEQTQSKLTGFAVENGFAVVEVETTPKKTLFAHRIGYFNAYLSGKAVARSTTN</sequence>
<accession>A0A1F2UP53</accession>
<gene>
    <name evidence="2" type="ORF">A2074_02210</name>
</gene>
<keyword evidence="1" id="KW-1133">Transmembrane helix</keyword>
<dbReference type="Proteomes" id="UP000178086">
    <property type="component" value="Unassembled WGS sequence"/>
</dbReference>
<evidence type="ECO:0000313" key="2">
    <source>
        <dbReference type="EMBL" id="OFW34742.1"/>
    </source>
</evidence>